<evidence type="ECO:0000259" key="3">
    <source>
        <dbReference type="Pfam" id="PF08718"/>
    </source>
</evidence>
<dbReference type="GeneID" id="115250587"/>
<dbReference type="PANTHER" id="PTHR10219:SF19">
    <property type="entry name" value="GLYCOLIPID TRANSFER PROTEIN DOMAIN-CONTAINING PROTEIN 2"/>
    <property type="match status" value="1"/>
</dbReference>
<dbReference type="eggNOG" id="KOG4189">
    <property type="taxonomic scope" value="Eukaryota"/>
</dbReference>
<dbReference type="AlphaFoldDB" id="H2RRM2"/>
<evidence type="ECO:0000256" key="1">
    <source>
        <dbReference type="ARBA" id="ARBA00007148"/>
    </source>
</evidence>
<dbReference type="Ensembl" id="ENSTRUT00000002804.3">
    <property type="protein sequence ID" value="ENSTRUP00000002788.3"/>
    <property type="gene ID" value="ENSTRUG00000001193.3"/>
</dbReference>
<dbReference type="FunFam" id="1.10.3520.10:FF:000002">
    <property type="entry name" value="Ceramide-1-phosphate transfer protein"/>
    <property type="match status" value="1"/>
</dbReference>
<dbReference type="GO" id="GO:0032691">
    <property type="term" value="P:negative regulation of interleukin-1 beta production"/>
    <property type="evidence" value="ECO:0007669"/>
    <property type="project" value="UniProtKB-ARBA"/>
</dbReference>
<dbReference type="RefSeq" id="XP_029695418.1">
    <property type="nucleotide sequence ID" value="XM_029839558.1"/>
</dbReference>
<gene>
    <name evidence="4" type="primary">LOC115250587</name>
</gene>
<proteinExistence type="inferred from homology"/>
<dbReference type="GeneTree" id="ENSGT00940000165048"/>
<dbReference type="InterPro" id="IPR036497">
    <property type="entry name" value="GLTP_sf"/>
</dbReference>
<evidence type="ECO:0000313" key="5">
    <source>
        <dbReference type="Proteomes" id="UP000005226"/>
    </source>
</evidence>
<organism evidence="4 5">
    <name type="scientific">Takifugu rubripes</name>
    <name type="common">Japanese pufferfish</name>
    <name type="synonym">Fugu rubripes</name>
    <dbReference type="NCBI Taxonomy" id="31033"/>
    <lineage>
        <taxon>Eukaryota</taxon>
        <taxon>Metazoa</taxon>
        <taxon>Chordata</taxon>
        <taxon>Craniata</taxon>
        <taxon>Vertebrata</taxon>
        <taxon>Euteleostomi</taxon>
        <taxon>Actinopterygii</taxon>
        <taxon>Neopterygii</taxon>
        <taxon>Teleostei</taxon>
        <taxon>Neoteleostei</taxon>
        <taxon>Acanthomorphata</taxon>
        <taxon>Eupercaria</taxon>
        <taxon>Tetraodontiformes</taxon>
        <taxon>Tetradontoidea</taxon>
        <taxon>Tetraodontidae</taxon>
        <taxon>Takifugu</taxon>
    </lineage>
</organism>
<dbReference type="PANTHER" id="PTHR10219">
    <property type="entry name" value="GLYCOLIPID TRANSFER PROTEIN-RELATED"/>
    <property type="match status" value="1"/>
</dbReference>
<dbReference type="Pfam" id="PF08718">
    <property type="entry name" value="GLTP"/>
    <property type="match status" value="1"/>
</dbReference>
<dbReference type="GO" id="GO:1902387">
    <property type="term" value="F:ceramide 1-phosphate binding"/>
    <property type="evidence" value="ECO:0007669"/>
    <property type="project" value="TreeGrafter"/>
</dbReference>
<dbReference type="InParanoid" id="H2RRM2"/>
<keyword evidence="2" id="KW-0732">Signal</keyword>
<dbReference type="SUPFAM" id="SSF110004">
    <property type="entry name" value="Glycolipid transfer protein, GLTP"/>
    <property type="match status" value="1"/>
</dbReference>
<name>H2RRM2_TAKRU</name>
<feature type="domain" description="Glycolipid transfer protein" evidence="3">
    <location>
        <begin position="95"/>
        <end position="251"/>
    </location>
</feature>
<dbReference type="GO" id="GO:0016020">
    <property type="term" value="C:membrane"/>
    <property type="evidence" value="ECO:0007669"/>
    <property type="project" value="TreeGrafter"/>
</dbReference>
<reference evidence="4 5" key="1">
    <citation type="journal article" date="2011" name="Genome Biol. Evol.">
        <title>Integration of the genetic map and genome assembly of fugu facilitates insights into distinct features of genome evolution in teleosts and mammals.</title>
        <authorList>
            <person name="Kai W."/>
            <person name="Kikuchi K."/>
            <person name="Tohari S."/>
            <person name="Chew A.K."/>
            <person name="Tay A."/>
            <person name="Fujiwara A."/>
            <person name="Hosoya S."/>
            <person name="Suetake H."/>
            <person name="Naruse K."/>
            <person name="Brenner S."/>
            <person name="Suzuki Y."/>
            <person name="Venkatesh B."/>
        </authorList>
    </citation>
    <scope>NUCLEOTIDE SEQUENCE [LARGE SCALE GENOMIC DNA]</scope>
</reference>
<protein>
    <submittedName>
        <fullName evidence="4">Ceramide-1-phosphate transfer protein-like</fullName>
    </submittedName>
</protein>
<dbReference type="GO" id="GO:1902388">
    <property type="term" value="F:ceramide 1-phosphate transfer activity"/>
    <property type="evidence" value="ECO:0007669"/>
    <property type="project" value="TreeGrafter"/>
</dbReference>
<evidence type="ECO:0000313" key="4">
    <source>
        <dbReference type="Ensembl" id="ENSTRUP00000002788.3"/>
    </source>
</evidence>
<feature type="chain" id="PRO_5025677776" evidence="2">
    <location>
        <begin position="29"/>
        <end position="289"/>
    </location>
</feature>
<accession>H2RRM2</accession>
<feature type="signal peptide" evidence="2">
    <location>
        <begin position="1"/>
        <end position="28"/>
    </location>
</feature>
<dbReference type="Gene3D" id="1.10.3520.10">
    <property type="entry name" value="Glycolipid transfer protein"/>
    <property type="match status" value="1"/>
</dbReference>
<reference evidence="4" key="2">
    <citation type="submission" date="2025-08" db="UniProtKB">
        <authorList>
            <consortium name="Ensembl"/>
        </authorList>
    </citation>
    <scope>IDENTIFICATION</scope>
</reference>
<reference evidence="4" key="3">
    <citation type="submission" date="2025-09" db="UniProtKB">
        <authorList>
            <consortium name="Ensembl"/>
        </authorList>
    </citation>
    <scope>IDENTIFICATION</scope>
</reference>
<comment type="similarity">
    <text evidence="1">Belongs to the GLTP family.</text>
</comment>
<dbReference type="GO" id="GO:0005829">
    <property type="term" value="C:cytosol"/>
    <property type="evidence" value="ECO:0007669"/>
    <property type="project" value="TreeGrafter"/>
</dbReference>
<dbReference type="OrthoDB" id="116883at2759"/>
<dbReference type="OMA" id="KECPGQS"/>
<dbReference type="InterPro" id="IPR014830">
    <property type="entry name" value="Glycolipid_transfer_prot_dom"/>
</dbReference>
<sequence length="289" mass="33310">MVFLRKRRFHAFLLLAAMLALLFFISNSRLPQAGDGDCGAAWQPCFRSRMQNPLAPPDWVESDEAWQPNECPGQSFQAWLLLENLKLSMEDSNDILLEPYLQSWDQLLNFMDSLGSVVSFFSQKVKEKVTLLREQSIRHSTGAEGRREAYRTVRSMVETELKEEVVNFSHRTNSGCRTLLRLHRSLLWLKLLLEGLAEGPDIHGHQRTPGELSRDAYRVALAPHHPWFLRQAAEMVFFALPDRQYFLKLVCVQSQNEATPILRTIIRALTLVHKQTQQILAENDMLELP</sequence>
<dbReference type="Proteomes" id="UP000005226">
    <property type="component" value="Chromosome 8"/>
</dbReference>
<evidence type="ECO:0000256" key="2">
    <source>
        <dbReference type="SAM" id="SignalP"/>
    </source>
</evidence>
<keyword evidence="5" id="KW-1185">Reference proteome</keyword>
<dbReference type="KEGG" id="tru:115250587"/>